<keyword evidence="2" id="KW-1185">Reference proteome</keyword>
<organism evidence="1 2">
    <name type="scientific">Aphis craccivora</name>
    <name type="common">Cowpea aphid</name>
    <dbReference type="NCBI Taxonomy" id="307492"/>
    <lineage>
        <taxon>Eukaryota</taxon>
        <taxon>Metazoa</taxon>
        <taxon>Ecdysozoa</taxon>
        <taxon>Arthropoda</taxon>
        <taxon>Hexapoda</taxon>
        <taxon>Insecta</taxon>
        <taxon>Pterygota</taxon>
        <taxon>Neoptera</taxon>
        <taxon>Paraneoptera</taxon>
        <taxon>Hemiptera</taxon>
        <taxon>Sternorrhyncha</taxon>
        <taxon>Aphidomorpha</taxon>
        <taxon>Aphidoidea</taxon>
        <taxon>Aphididae</taxon>
        <taxon>Aphidini</taxon>
        <taxon>Aphis</taxon>
        <taxon>Aphis</taxon>
    </lineage>
</organism>
<sequence>MNVFGSSRDSETKKFISNLEKSLKSYLSKLTKLERLVEENHKSVQIQENQTETLQITCSYIAEHLIKIDNSIHYITDKLRINLVTVNNKYMIKEMSVVDTDTSTMQHWIFKHSSLTQDAKSRSVNNWLQ</sequence>
<dbReference type="Proteomes" id="UP000478052">
    <property type="component" value="Unassembled WGS sequence"/>
</dbReference>
<comment type="caution">
    <text evidence="1">The sequence shown here is derived from an EMBL/GenBank/DDBJ whole genome shotgun (WGS) entry which is preliminary data.</text>
</comment>
<dbReference type="EMBL" id="VUJU01014168">
    <property type="protein sequence ID" value="KAF0702736.1"/>
    <property type="molecule type" value="Genomic_DNA"/>
</dbReference>
<evidence type="ECO:0000313" key="2">
    <source>
        <dbReference type="Proteomes" id="UP000478052"/>
    </source>
</evidence>
<name>A0A6G0VNZ3_APHCR</name>
<dbReference type="AlphaFoldDB" id="A0A6G0VNZ3"/>
<reference evidence="1 2" key="1">
    <citation type="submission" date="2019-08" db="EMBL/GenBank/DDBJ databases">
        <title>Whole genome of Aphis craccivora.</title>
        <authorList>
            <person name="Voronova N.V."/>
            <person name="Shulinski R.S."/>
            <person name="Bandarenka Y.V."/>
            <person name="Zhorov D.G."/>
            <person name="Warner D."/>
        </authorList>
    </citation>
    <scope>NUCLEOTIDE SEQUENCE [LARGE SCALE GENOMIC DNA]</scope>
    <source>
        <strain evidence="1">180601</strain>
        <tissue evidence="1">Whole Body</tissue>
    </source>
</reference>
<protein>
    <submittedName>
        <fullName evidence="1">Uncharacterized protein</fullName>
    </submittedName>
</protein>
<dbReference type="OrthoDB" id="6426371at2759"/>
<proteinExistence type="predicted"/>
<evidence type="ECO:0000313" key="1">
    <source>
        <dbReference type="EMBL" id="KAF0702736.1"/>
    </source>
</evidence>
<accession>A0A6G0VNZ3</accession>
<gene>
    <name evidence="1" type="ORF">FWK35_00029607</name>
</gene>